<dbReference type="InterPro" id="IPR003370">
    <property type="entry name" value="Chromate_transpt"/>
</dbReference>
<feature type="transmembrane region" description="Helical" evidence="7">
    <location>
        <begin position="82"/>
        <end position="107"/>
    </location>
</feature>
<dbReference type="PANTHER" id="PTHR43663:SF1">
    <property type="entry name" value="CHROMATE TRANSPORTER"/>
    <property type="match status" value="1"/>
</dbReference>
<evidence type="ECO:0000313" key="9">
    <source>
        <dbReference type="Proteomes" id="UP000806542"/>
    </source>
</evidence>
<comment type="caution">
    <text evidence="8">The sequence shown here is derived from an EMBL/GenBank/DDBJ whole genome shotgun (WGS) entry which is preliminary data.</text>
</comment>
<feature type="transmembrane region" description="Helical" evidence="7">
    <location>
        <begin position="119"/>
        <end position="143"/>
    </location>
</feature>
<dbReference type="Pfam" id="PF02417">
    <property type="entry name" value="Chromate_transp"/>
    <property type="match status" value="1"/>
</dbReference>
<keyword evidence="6 7" id="KW-0472">Membrane</keyword>
<evidence type="ECO:0000256" key="2">
    <source>
        <dbReference type="ARBA" id="ARBA00005262"/>
    </source>
</evidence>
<evidence type="ECO:0000256" key="3">
    <source>
        <dbReference type="ARBA" id="ARBA00022475"/>
    </source>
</evidence>
<accession>A0A9D5RBT0</accession>
<dbReference type="PANTHER" id="PTHR43663">
    <property type="entry name" value="CHROMATE TRANSPORT PROTEIN-RELATED"/>
    <property type="match status" value="1"/>
</dbReference>
<keyword evidence="9" id="KW-1185">Reference proteome</keyword>
<evidence type="ECO:0000256" key="6">
    <source>
        <dbReference type="ARBA" id="ARBA00023136"/>
    </source>
</evidence>
<dbReference type="AlphaFoldDB" id="A0A9D5RBT0"/>
<dbReference type="GO" id="GO:0005886">
    <property type="term" value="C:plasma membrane"/>
    <property type="evidence" value="ECO:0007669"/>
    <property type="project" value="UniProtKB-SubCell"/>
</dbReference>
<dbReference type="EMBL" id="JADCKB010000014">
    <property type="protein sequence ID" value="MBE5040333.1"/>
    <property type="molecule type" value="Genomic_DNA"/>
</dbReference>
<dbReference type="RefSeq" id="WP_226392885.1">
    <property type="nucleotide sequence ID" value="NZ_JADCKB010000014.1"/>
</dbReference>
<evidence type="ECO:0000256" key="5">
    <source>
        <dbReference type="ARBA" id="ARBA00022989"/>
    </source>
</evidence>
<comment type="subcellular location">
    <subcellularLocation>
        <location evidence="1">Cell membrane</location>
        <topology evidence="1">Multi-pass membrane protein</topology>
    </subcellularLocation>
</comment>
<keyword evidence="3" id="KW-1003">Cell membrane</keyword>
<gene>
    <name evidence="8" type="ORF">INF28_07635</name>
</gene>
<sequence length="207" mass="22182">MSLLIKLFFSFIQVGLFSVGGGYAAIPLIQAQVVDLHHLMTMEQFTDLITIAEMTPGPISINSATFVGTQLGWQLGAWGGPVGAILCTLGCIIPSFIICLTLAHFYYKYRSFSGVQTVLSALRPAVVALIGSAGTSILMLGLFQADIQSFHWADFRWVEFIMFGVCLFILRRFKPSAVAVILGSGVVGTLIYLGIGALTGQGITGLL</sequence>
<keyword evidence="4 7" id="KW-0812">Transmembrane</keyword>
<feature type="transmembrane region" description="Helical" evidence="7">
    <location>
        <begin position="177"/>
        <end position="198"/>
    </location>
</feature>
<evidence type="ECO:0000256" key="4">
    <source>
        <dbReference type="ARBA" id="ARBA00022692"/>
    </source>
</evidence>
<proteinExistence type="inferred from homology"/>
<dbReference type="InterPro" id="IPR052518">
    <property type="entry name" value="CHR_Transporter"/>
</dbReference>
<protein>
    <submittedName>
        <fullName evidence="8">Chromate transporter</fullName>
    </submittedName>
</protein>
<reference evidence="8" key="1">
    <citation type="submission" date="2020-10" db="EMBL/GenBank/DDBJ databases">
        <title>ChiBAC.</title>
        <authorList>
            <person name="Zenner C."/>
            <person name="Hitch T.C.A."/>
            <person name="Clavel T."/>
        </authorList>
    </citation>
    <scope>NUCLEOTIDE SEQUENCE</scope>
    <source>
        <strain evidence="8">DSM 107454</strain>
    </source>
</reference>
<feature type="transmembrane region" description="Helical" evidence="7">
    <location>
        <begin position="149"/>
        <end position="170"/>
    </location>
</feature>
<dbReference type="Proteomes" id="UP000806542">
    <property type="component" value="Unassembled WGS sequence"/>
</dbReference>
<evidence type="ECO:0000256" key="1">
    <source>
        <dbReference type="ARBA" id="ARBA00004651"/>
    </source>
</evidence>
<name>A0A9D5RBT0_9FIRM</name>
<organism evidence="8 9">
    <name type="scientific">Ructibacterium gallinarum</name>
    <dbReference type="NCBI Taxonomy" id="2779355"/>
    <lineage>
        <taxon>Bacteria</taxon>
        <taxon>Bacillati</taxon>
        <taxon>Bacillota</taxon>
        <taxon>Clostridia</taxon>
        <taxon>Eubacteriales</taxon>
        <taxon>Oscillospiraceae</taxon>
        <taxon>Ructibacterium</taxon>
    </lineage>
</organism>
<evidence type="ECO:0000256" key="7">
    <source>
        <dbReference type="SAM" id="Phobius"/>
    </source>
</evidence>
<dbReference type="GO" id="GO:0015109">
    <property type="term" value="F:chromate transmembrane transporter activity"/>
    <property type="evidence" value="ECO:0007669"/>
    <property type="project" value="InterPro"/>
</dbReference>
<comment type="similarity">
    <text evidence="2">Belongs to the chromate ion transporter (CHR) (TC 2.A.51) family.</text>
</comment>
<evidence type="ECO:0000313" key="8">
    <source>
        <dbReference type="EMBL" id="MBE5040333.1"/>
    </source>
</evidence>
<keyword evidence="5 7" id="KW-1133">Transmembrane helix</keyword>